<organism evidence="1 2">
    <name type="scientific">Lichtheimia corymbifera JMRC:FSU:9682</name>
    <dbReference type="NCBI Taxonomy" id="1263082"/>
    <lineage>
        <taxon>Eukaryota</taxon>
        <taxon>Fungi</taxon>
        <taxon>Fungi incertae sedis</taxon>
        <taxon>Mucoromycota</taxon>
        <taxon>Mucoromycotina</taxon>
        <taxon>Mucoromycetes</taxon>
        <taxon>Mucorales</taxon>
        <taxon>Lichtheimiaceae</taxon>
        <taxon>Lichtheimia</taxon>
    </lineage>
</organism>
<keyword evidence="2" id="KW-1185">Reference proteome</keyword>
<name>A0A068RI18_9FUNG</name>
<gene>
    <name evidence="1" type="ORF">LCOR_01115.1</name>
</gene>
<dbReference type="AlphaFoldDB" id="A0A068RI18"/>
<comment type="caution">
    <text evidence="1">The sequence shown here is derived from an EMBL/GenBank/DDBJ whole genome shotgun (WGS) entry which is preliminary data.</text>
</comment>
<sequence length="124" mass="13615">MDLSDSVPKFISSSSTSRFLPLPPILKCCPIQVQLPPANDCPASTHHVHSTTALIRMPLTEWEVEGMYTLLQHTSLSTLHIHFDTPLPRSNVTAFIPAVTISKVFIVSNSLRYLAASNLATFIA</sequence>
<dbReference type="Proteomes" id="UP000027586">
    <property type="component" value="Unassembled WGS sequence"/>
</dbReference>
<evidence type="ECO:0000313" key="2">
    <source>
        <dbReference type="Proteomes" id="UP000027586"/>
    </source>
</evidence>
<evidence type="ECO:0000313" key="1">
    <source>
        <dbReference type="EMBL" id="CDH49370.1"/>
    </source>
</evidence>
<dbReference type="EMBL" id="CBTN010000003">
    <property type="protein sequence ID" value="CDH49370.1"/>
    <property type="molecule type" value="Genomic_DNA"/>
</dbReference>
<reference evidence="1" key="1">
    <citation type="submission" date="2013-08" db="EMBL/GenBank/DDBJ databases">
        <title>Gene expansion shapes genome architecture in the human pathogen Lichtheimia corymbifera: an evolutionary genomics analysis in the ancient terrestrial Mucorales (Mucoromycotina).</title>
        <authorList>
            <person name="Schwartze V.U."/>
            <person name="Winter S."/>
            <person name="Shelest E."/>
            <person name="Marcet-Houben M."/>
            <person name="Horn F."/>
            <person name="Wehner S."/>
            <person name="Hoffmann K."/>
            <person name="Riege K."/>
            <person name="Sammeth M."/>
            <person name="Nowrousian M."/>
            <person name="Valiante V."/>
            <person name="Linde J."/>
            <person name="Jacobsen I.D."/>
            <person name="Marz M."/>
            <person name="Brakhage A.A."/>
            <person name="Gabaldon T."/>
            <person name="Bocker S."/>
            <person name="Voigt K."/>
        </authorList>
    </citation>
    <scope>NUCLEOTIDE SEQUENCE [LARGE SCALE GENOMIC DNA]</scope>
    <source>
        <strain evidence="1">FSU 9682</strain>
    </source>
</reference>
<proteinExistence type="predicted"/>
<dbReference type="VEuPathDB" id="FungiDB:LCOR_01115.1"/>
<protein>
    <submittedName>
        <fullName evidence="1">Uncharacterized protein</fullName>
    </submittedName>
</protein>
<accession>A0A068RI18</accession>